<protein>
    <submittedName>
        <fullName evidence="2">Outer membrane channel protein CpnT</fullName>
    </submittedName>
</protein>
<name>A0A8J4X5Q4_CLAMG</name>
<comment type="caution">
    <text evidence="2">The sequence shown here is derived from an EMBL/GenBank/DDBJ whole genome shotgun (WGS) entry which is preliminary data.</text>
</comment>
<accession>A0A8J4X5Q4</accession>
<sequence>MAIQHVTGPLPCSESKTRPLPVKAPNSTIILQQRPPFRPRVSSFGSSTNQSFIGHFSPYPLFATHQP</sequence>
<gene>
    <name evidence="2" type="primary">cpnT</name>
    <name evidence="2" type="ORF">DAT39_005430</name>
</gene>
<reference evidence="2" key="1">
    <citation type="submission" date="2020-07" db="EMBL/GenBank/DDBJ databases">
        <title>Clarias magur genome sequencing, assembly and annotation.</title>
        <authorList>
            <person name="Kushwaha B."/>
            <person name="Kumar R."/>
            <person name="Das P."/>
            <person name="Joshi C.G."/>
            <person name="Kumar D."/>
            <person name="Nagpure N.S."/>
            <person name="Pandey M."/>
            <person name="Agarwal S."/>
            <person name="Srivastava S."/>
            <person name="Singh M."/>
            <person name="Sahoo L."/>
            <person name="Jayasankar P."/>
            <person name="Meher P.K."/>
            <person name="Koringa P.G."/>
            <person name="Iquebal M.A."/>
            <person name="Das S.P."/>
            <person name="Bit A."/>
            <person name="Patnaik S."/>
            <person name="Patel N."/>
            <person name="Shah T.M."/>
            <person name="Hinsu A."/>
            <person name="Jena J.K."/>
        </authorList>
    </citation>
    <scope>NUCLEOTIDE SEQUENCE</scope>
    <source>
        <strain evidence="2">CIFAMagur01</strain>
        <tissue evidence="2">Testis</tissue>
    </source>
</reference>
<keyword evidence="3" id="KW-1185">Reference proteome</keyword>
<feature type="region of interest" description="Disordered" evidence="1">
    <location>
        <begin position="1"/>
        <end position="26"/>
    </location>
</feature>
<evidence type="ECO:0000313" key="2">
    <source>
        <dbReference type="EMBL" id="KAF5904862.1"/>
    </source>
</evidence>
<organism evidence="2 3">
    <name type="scientific">Clarias magur</name>
    <name type="common">Asian catfish</name>
    <name type="synonym">Macropteronotus magur</name>
    <dbReference type="NCBI Taxonomy" id="1594786"/>
    <lineage>
        <taxon>Eukaryota</taxon>
        <taxon>Metazoa</taxon>
        <taxon>Chordata</taxon>
        <taxon>Craniata</taxon>
        <taxon>Vertebrata</taxon>
        <taxon>Euteleostomi</taxon>
        <taxon>Actinopterygii</taxon>
        <taxon>Neopterygii</taxon>
        <taxon>Teleostei</taxon>
        <taxon>Ostariophysi</taxon>
        <taxon>Siluriformes</taxon>
        <taxon>Clariidae</taxon>
        <taxon>Clarias</taxon>
    </lineage>
</organism>
<dbReference type="AlphaFoldDB" id="A0A8J4X5Q4"/>
<dbReference type="EMBL" id="QNUK01000051">
    <property type="protein sequence ID" value="KAF5904862.1"/>
    <property type="molecule type" value="Genomic_DNA"/>
</dbReference>
<dbReference type="Proteomes" id="UP000727407">
    <property type="component" value="Unassembled WGS sequence"/>
</dbReference>
<proteinExistence type="predicted"/>
<evidence type="ECO:0000313" key="3">
    <source>
        <dbReference type="Proteomes" id="UP000727407"/>
    </source>
</evidence>
<evidence type="ECO:0000256" key="1">
    <source>
        <dbReference type="SAM" id="MobiDB-lite"/>
    </source>
</evidence>